<evidence type="ECO:0000256" key="2">
    <source>
        <dbReference type="ARBA" id="ARBA00022737"/>
    </source>
</evidence>
<dbReference type="GeneID" id="112284912"/>
<dbReference type="NCBIfam" id="TIGR00756">
    <property type="entry name" value="PPR"/>
    <property type="match status" value="7"/>
</dbReference>
<dbReference type="EMBL" id="ABEU02000007">
    <property type="status" value="NOT_ANNOTATED_CDS"/>
    <property type="molecule type" value="Genomic_DNA"/>
</dbReference>
<reference evidence="6 7" key="1">
    <citation type="journal article" date="2008" name="Science">
        <title>The Physcomitrella genome reveals evolutionary insights into the conquest of land by plants.</title>
        <authorList>
            <person name="Rensing S."/>
            <person name="Lang D."/>
            <person name="Zimmer A."/>
            <person name="Terry A."/>
            <person name="Salamov A."/>
            <person name="Shapiro H."/>
            <person name="Nishiyama T."/>
            <person name="Perroud P.-F."/>
            <person name="Lindquist E."/>
            <person name="Kamisugi Y."/>
            <person name="Tanahashi T."/>
            <person name="Sakakibara K."/>
            <person name="Fujita T."/>
            <person name="Oishi K."/>
            <person name="Shin-I T."/>
            <person name="Kuroki Y."/>
            <person name="Toyoda A."/>
            <person name="Suzuki Y."/>
            <person name="Hashimoto A."/>
            <person name="Yamaguchi K."/>
            <person name="Sugano A."/>
            <person name="Kohara Y."/>
            <person name="Fujiyama A."/>
            <person name="Anterola A."/>
            <person name="Aoki S."/>
            <person name="Ashton N."/>
            <person name="Barbazuk W.B."/>
            <person name="Barker E."/>
            <person name="Bennetzen J."/>
            <person name="Bezanilla M."/>
            <person name="Blankenship R."/>
            <person name="Cho S.H."/>
            <person name="Dutcher S."/>
            <person name="Estelle M."/>
            <person name="Fawcett J.A."/>
            <person name="Gundlach H."/>
            <person name="Hanada K."/>
            <person name="Heyl A."/>
            <person name="Hicks K.A."/>
            <person name="Hugh J."/>
            <person name="Lohr M."/>
            <person name="Mayer K."/>
            <person name="Melkozernov A."/>
            <person name="Murata T."/>
            <person name="Nelson D."/>
            <person name="Pils B."/>
            <person name="Prigge M."/>
            <person name="Reiss B."/>
            <person name="Renner T."/>
            <person name="Rombauts S."/>
            <person name="Rushton P."/>
            <person name="Sanderfoot A."/>
            <person name="Schween G."/>
            <person name="Shiu S.-H."/>
            <person name="Stueber K."/>
            <person name="Theodoulou F.L."/>
            <person name="Tu H."/>
            <person name="Van de Peer Y."/>
            <person name="Verrier P.J."/>
            <person name="Waters E."/>
            <person name="Wood A."/>
            <person name="Yang L."/>
            <person name="Cove D."/>
            <person name="Cuming A."/>
            <person name="Hasebe M."/>
            <person name="Lucas S."/>
            <person name="Mishler D.B."/>
            <person name="Reski R."/>
            <person name="Grigoriev I."/>
            <person name="Quatrano R.S."/>
            <person name="Boore J.L."/>
        </authorList>
    </citation>
    <scope>NUCLEOTIDE SEQUENCE [LARGE SCALE GENOMIC DNA]</scope>
    <source>
        <strain evidence="6 7">cv. Gransden 2004</strain>
    </source>
</reference>
<keyword evidence="7" id="KW-1185">Reference proteome</keyword>
<dbReference type="InterPro" id="IPR002885">
    <property type="entry name" value="PPR_rpt"/>
</dbReference>
<feature type="region of interest" description="Disordered" evidence="4">
    <location>
        <begin position="23"/>
        <end position="65"/>
    </location>
</feature>
<feature type="repeat" description="PPR" evidence="3">
    <location>
        <begin position="638"/>
        <end position="672"/>
    </location>
</feature>
<feature type="compositionally biased region" description="Low complexity" evidence="4">
    <location>
        <begin position="167"/>
        <end position="178"/>
    </location>
</feature>
<dbReference type="PROSITE" id="PS51375">
    <property type="entry name" value="PPR"/>
    <property type="match status" value="8"/>
</dbReference>
<feature type="repeat" description="PPR" evidence="3">
    <location>
        <begin position="393"/>
        <end position="427"/>
    </location>
</feature>
<feature type="compositionally biased region" description="Polar residues" evidence="4">
    <location>
        <begin position="229"/>
        <end position="243"/>
    </location>
</feature>
<evidence type="ECO:0000313" key="6">
    <source>
        <dbReference type="EnsemblPlants" id="Pp3c7_10060V3.5"/>
    </source>
</evidence>
<sequence length="887" mass="98043">MLRPNKVLPLIKASQRSWILAGTSAGSRNSDGTCHPHGFSNADERDEHSKRIPPVSPPLSHLGNGQVHVLGHPSLHPSGNPHLHNVPVPGTFVRDTVVEGHASEGAVNGQHGKTSSNVGGSRAAINSDPQPTPKVGFAALPSLSNVENVVTAAAGGRSVNNYRLRRQQSNSSSSRSSSTVAAEKEVRNPLPAQNESDGPQTSVNQGIAVVSSAGDSQKKSSNDEAFKSGWQSRGVQSKPSAFPSSPVRPWGQPCNPLGNAPSVSLSRHLSVGATGDIPGDGLPVPRSSTKERFQAASQGRTGQNSNGRSQSGNRRLNHKTASESRPANGEVVDHVCNILRQLNWRPDTLVALSRVNRTLSAFHINEVLKHQKESGLALKFFDWAKEQEGYKHDVCTYTTMIGIMGRARNFEACSRLLQEMRREGCEPCVVTYNRLIHAYGRANFLGEAMRIFYQMQEEGCSPDRVTYCTLVDLHSKAGFHDNAMDMYQKMQQAGFQPDTFTYSVIIHCLGKAGKVSEALKLFEEMVERGFAPSLVTYNIIIDLQAKSGNYVMAMKLYNDMQDAGFHPDRVTYSIMMEVLGQIGHLQEAELMFNEMEQAGWVPDAPIYGVMVDMWGKARNAERALEWYQKMLDSGLTPNVQISNSLLGSYLRMQQFDLAFGVIETMKAWGLVPTLQTHTILLSSCTASAQHHQVVNLMHRSSETVYSFVCTLLLRQLPPQELKHIVQHFFESLHGEEHDCKRGFTDSLIEFLHNLERRPEAGLVWEVGREHNLYPQAVRMKANNQYSINLHVMSMGTALVALSRTLSEFREKMLYTGVAPERIEIITGWGKHSRVPGASLVRQAVQNLLTALGSPFYVESSNVGCFVSHGKPLQNWLHQPHVEHMLLF</sequence>
<dbReference type="PROSITE" id="PS50828">
    <property type="entry name" value="SMR"/>
    <property type="match status" value="1"/>
</dbReference>
<dbReference type="GO" id="GO:0003729">
    <property type="term" value="F:mRNA binding"/>
    <property type="evidence" value="ECO:0000318"/>
    <property type="project" value="GO_Central"/>
</dbReference>
<dbReference type="Proteomes" id="UP000006727">
    <property type="component" value="Chromosome 7"/>
</dbReference>
<dbReference type="RefSeq" id="XP_024381050.1">
    <property type="nucleotide sequence ID" value="XM_024525282.2"/>
</dbReference>
<dbReference type="SUPFAM" id="SSF160443">
    <property type="entry name" value="SMR domain-like"/>
    <property type="match status" value="1"/>
</dbReference>
<dbReference type="OMA" id="QFRAINK"/>
<dbReference type="SUPFAM" id="SSF81901">
    <property type="entry name" value="HCP-like"/>
    <property type="match status" value="1"/>
</dbReference>
<dbReference type="Gene3D" id="1.25.40.10">
    <property type="entry name" value="Tetratricopeptide repeat domain"/>
    <property type="match status" value="3"/>
</dbReference>
<dbReference type="InParanoid" id="A0A7I4EBN8"/>
<evidence type="ECO:0000259" key="5">
    <source>
        <dbReference type="PROSITE" id="PS50828"/>
    </source>
</evidence>
<feature type="repeat" description="PPR" evidence="3">
    <location>
        <begin position="428"/>
        <end position="462"/>
    </location>
</feature>
<gene>
    <name evidence="6" type="primary">LOC112284912</name>
</gene>
<feature type="region of interest" description="Disordered" evidence="4">
    <location>
        <begin position="103"/>
        <end position="132"/>
    </location>
</feature>
<dbReference type="RefSeq" id="XP_024381051.1">
    <property type="nucleotide sequence ID" value="XM_024525283.2"/>
</dbReference>
<feature type="compositionally biased region" description="Polar residues" evidence="4">
    <location>
        <begin position="295"/>
        <end position="314"/>
    </location>
</feature>
<dbReference type="PANTHER" id="PTHR47447">
    <property type="entry name" value="OS03G0856100 PROTEIN"/>
    <property type="match status" value="1"/>
</dbReference>
<feature type="compositionally biased region" description="Polar residues" evidence="4">
    <location>
        <begin position="191"/>
        <end position="205"/>
    </location>
</feature>
<dbReference type="Pfam" id="PF12854">
    <property type="entry name" value="PPR_1"/>
    <property type="match status" value="1"/>
</dbReference>
<comment type="similarity">
    <text evidence="1">Belongs to the PPR family. P subfamily.</text>
</comment>
<reference evidence="6" key="3">
    <citation type="submission" date="2020-12" db="UniProtKB">
        <authorList>
            <consortium name="EnsemblPlants"/>
        </authorList>
    </citation>
    <scope>IDENTIFICATION</scope>
</reference>
<evidence type="ECO:0000256" key="4">
    <source>
        <dbReference type="SAM" id="MobiDB-lite"/>
    </source>
</evidence>
<dbReference type="InterPro" id="IPR002625">
    <property type="entry name" value="Smr_dom"/>
</dbReference>
<feature type="region of interest" description="Disordered" evidence="4">
    <location>
        <begin position="160"/>
        <end position="327"/>
    </location>
</feature>
<dbReference type="Pfam" id="PF13041">
    <property type="entry name" value="PPR_2"/>
    <property type="match status" value="3"/>
</dbReference>
<feature type="repeat" description="PPR" evidence="3">
    <location>
        <begin position="533"/>
        <end position="567"/>
    </location>
</feature>
<evidence type="ECO:0000256" key="3">
    <source>
        <dbReference type="PROSITE-ProRule" id="PRU00708"/>
    </source>
</evidence>
<dbReference type="AlphaFoldDB" id="A0A7I4EBN8"/>
<reference evidence="6 7" key="2">
    <citation type="journal article" date="2018" name="Plant J.">
        <title>The Physcomitrella patens chromosome-scale assembly reveals moss genome structure and evolution.</title>
        <authorList>
            <person name="Lang D."/>
            <person name="Ullrich K.K."/>
            <person name="Murat F."/>
            <person name="Fuchs J."/>
            <person name="Jenkins J."/>
            <person name="Haas F.B."/>
            <person name="Piednoel M."/>
            <person name="Gundlach H."/>
            <person name="Van Bel M."/>
            <person name="Meyberg R."/>
            <person name="Vives C."/>
            <person name="Morata J."/>
            <person name="Symeonidi A."/>
            <person name="Hiss M."/>
            <person name="Muchero W."/>
            <person name="Kamisugi Y."/>
            <person name="Saleh O."/>
            <person name="Blanc G."/>
            <person name="Decker E.L."/>
            <person name="van Gessel N."/>
            <person name="Grimwood J."/>
            <person name="Hayes R.D."/>
            <person name="Graham S.W."/>
            <person name="Gunter L.E."/>
            <person name="McDaniel S.F."/>
            <person name="Hoernstein S.N.W."/>
            <person name="Larsson A."/>
            <person name="Li F.W."/>
            <person name="Perroud P.F."/>
            <person name="Phillips J."/>
            <person name="Ranjan P."/>
            <person name="Rokshar D.S."/>
            <person name="Rothfels C.J."/>
            <person name="Schneider L."/>
            <person name="Shu S."/>
            <person name="Stevenson D.W."/>
            <person name="Thummler F."/>
            <person name="Tillich M."/>
            <person name="Villarreal Aguilar J.C."/>
            <person name="Widiez T."/>
            <person name="Wong G.K."/>
            <person name="Wymore A."/>
            <person name="Zhang Y."/>
            <person name="Zimmer A.D."/>
            <person name="Quatrano R.S."/>
            <person name="Mayer K.F.X."/>
            <person name="Goodstein D."/>
            <person name="Casacuberta J.M."/>
            <person name="Vandepoele K."/>
            <person name="Reski R."/>
            <person name="Cuming A.C."/>
            <person name="Tuskan G.A."/>
            <person name="Maumus F."/>
            <person name="Salse J."/>
            <person name="Schmutz J."/>
            <person name="Rensing S.A."/>
        </authorList>
    </citation>
    <scope>NUCLEOTIDE SEQUENCE [LARGE SCALE GENOMIC DNA]</scope>
    <source>
        <strain evidence="6 7">cv. Gransden 2004</strain>
    </source>
</reference>
<dbReference type="OrthoDB" id="185373at2759"/>
<feature type="repeat" description="PPR" evidence="3">
    <location>
        <begin position="498"/>
        <end position="532"/>
    </location>
</feature>
<dbReference type="InterPro" id="IPR036063">
    <property type="entry name" value="Smr_dom_sf"/>
</dbReference>
<dbReference type="SMART" id="SM00463">
    <property type="entry name" value="SMR"/>
    <property type="match status" value="1"/>
</dbReference>
<feature type="repeat" description="PPR" evidence="3">
    <location>
        <begin position="463"/>
        <end position="497"/>
    </location>
</feature>
<evidence type="ECO:0000256" key="1">
    <source>
        <dbReference type="ARBA" id="ARBA00007626"/>
    </source>
</evidence>
<organism evidence="6 7">
    <name type="scientific">Physcomitrium patens</name>
    <name type="common">Spreading-leaved earth moss</name>
    <name type="synonym">Physcomitrella patens</name>
    <dbReference type="NCBI Taxonomy" id="3218"/>
    <lineage>
        <taxon>Eukaryota</taxon>
        <taxon>Viridiplantae</taxon>
        <taxon>Streptophyta</taxon>
        <taxon>Embryophyta</taxon>
        <taxon>Bryophyta</taxon>
        <taxon>Bryophytina</taxon>
        <taxon>Bryopsida</taxon>
        <taxon>Funariidae</taxon>
        <taxon>Funariales</taxon>
        <taxon>Funariaceae</taxon>
        <taxon>Physcomitrium</taxon>
    </lineage>
</organism>
<protein>
    <recommendedName>
        <fullName evidence="5">Smr domain-containing protein</fullName>
    </recommendedName>
</protein>
<feature type="compositionally biased region" description="Basic and acidic residues" evidence="4">
    <location>
        <begin position="216"/>
        <end position="226"/>
    </location>
</feature>
<dbReference type="EnsemblPlants" id="Pp3c7_10060V3.5">
    <property type="protein sequence ID" value="Pp3c7_10060V3.5"/>
    <property type="gene ID" value="Pp3c7_10060"/>
</dbReference>
<dbReference type="Gramene" id="Pp3c7_10060V3.5">
    <property type="protein sequence ID" value="Pp3c7_10060V3.5"/>
    <property type="gene ID" value="Pp3c7_10060"/>
</dbReference>
<dbReference type="KEGG" id="ppp:112284912"/>
<feature type="repeat" description="PPR" evidence="3">
    <location>
        <begin position="568"/>
        <end position="602"/>
    </location>
</feature>
<feature type="repeat" description="PPR" evidence="3">
    <location>
        <begin position="603"/>
        <end position="637"/>
    </location>
</feature>
<proteinExistence type="inferred from homology"/>
<feature type="domain" description="Smr" evidence="5">
    <location>
        <begin position="787"/>
        <end position="870"/>
    </location>
</feature>
<dbReference type="Gene3D" id="3.30.1370.110">
    <property type="match status" value="1"/>
</dbReference>
<keyword evidence="2" id="KW-0677">Repeat</keyword>
<dbReference type="FunCoup" id="A0A7I4EBN8">
    <property type="interactions" value="1179"/>
</dbReference>
<dbReference type="InterPro" id="IPR011990">
    <property type="entry name" value="TPR-like_helical_dom_sf"/>
</dbReference>
<dbReference type="RefSeq" id="XP_024381049.1">
    <property type="nucleotide sequence ID" value="XM_024525281.2"/>
</dbReference>
<name>A0A7I4EBN8_PHYPA</name>
<accession>A0A7I4EBN8</accession>
<dbReference type="Pfam" id="PF01535">
    <property type="entry name" value="PPR"/>
    <property type="match status" value="2"/>
</dbReference>
<dbReference type="PANTHER" id="PTHR47447:SF17">
    <property type="entry name" value="OS12G0638900 PROTEIN"/>
    <property type="match status" value="1"/>
</dbReference>
<evidence type="ECO:0000313" key="7">
    <source>
        <dbReference type="Proteomes" id="UP000006727"/>
    </source>
</evidence>